<evidence type="ECO:0000313" key="3">
    <source>
        <dbReference type="Proteomes" id="UP000297258"/>
    </source>
</evidence>
<reference evidence="2 3" key="1">
    <citation type="submission" date="2019-03" db="EMBL/GenBank/DDBJ databases">
        <title>Draft genome of Massilia hortus sp. nov., a novel bacterial species of the Oxalobacteraceae family.</title>
        <authorList>
            <person name="Peta V."/>
            <person name="Raths R."/>
            <person name="Bucking H."/>
        </authorList>
    </citation>
    <scope>NUCLEOTIDE SEQUENCE [LARGE SCALE GENOMIC DNA]</scope>
    <source>
        <strain evidence="2 3">ONC3</strain>
    </source>
</reference>
<dbReference type="SUPFAM" id="SSF53335">
    <property type="entry name" value="S-adenosyl-L-methionine-dependent methyltransferases"/>
    <property type="match status" value="1"/>
</dbReference>
<dbReference type="Proteomes" id="UP000297258">
    <property type="component" value="Unassembled WGS sequence"/>
</dbReference>
<dbReference type="OrthoDB" id="6006151at2"/>
<dbReference type="AlphaFoldDB" id="A0A4Y9T8K5"/>
<dbReference type="GO" id="GO:0008168">
    <property type="term" value="F:methyltransferase activity"/>
    <property type="evidence" value="ECO:0007669"/>
    <property type="project" value="UniProtKB-KW"/>
</dbReference>
<dbReference type="InterPro" id="IPR041698">
    <property type="entry name" value="Methyltransf_25"/>
</dbReference>
<dbReference type="GO" id="GO:0032259">
    <property type="term" value="P:methylation"/>
    <property type="evidence" value="ECO:0007669"/>
    <property type="project" value="UniProtKB-KW"/>
</dbReference>
<dbReference type="InterPro" id="IPR029063">
    <property type="entry name" value="SAM-dependent_MTases_sf"/>
</dbReference>
<keyword evidence="2" id="KW-0808">Transferase</keyword>
<dbReference type="EMBL" id="SPUM01000018">
    <property type="protein sequence ID" value="TFW35013.1"/>
    <property type="molecule type" value="Genomic_DNA"/>
</dbReference>
<keyword evidence="3" id="KW-1185">Reference proteome</keyword>
<evidence type="ECO:0000259" key="1">
    <source>
        <dbReference type="Pfam" id="PF13649"/>
    </source>
</evidence>
<accession>A0A4Y9T8K5</accession>
<dbReference type="RefSeq" id="WP_135188215.1">
    <property type="nucleotide sequence ID" value="NZ_SPUM01000018.1"/>
</dbReference>
<proteinExistence type="predicted"/>
<dbReference type="CDD" id="cd02440">
    <property type="entry name" value="AdoMet_MTases"/>
    <property type="match status" value="1"/>
</dbReference>
<feature type="domain" description="Methyltransferase" evidence="1">
    <location>
        <begin position="50"/>
        <end position="133"/>
    </location>
</feature>
<gene>
    <name evidence="2" type="ORF">E4O92_02720</name>
</gene>
<comment type="caution">
    <text evidence="2">The sequence shown here is derived from an EMBL/GenBank/DDBJ whole genome shotgun (WGS) entry which is preliminary data.</text>
</comment>
<dbReference type="Gene3D" id="3.40.50.150">
    <property type="entry name" value="Vaccinia Virus protein VP39"/>
    <property type="match status" value="1"/>
</dbReference>
<name>A0A4Y9T8K5_9BURK</name>
<dbReference type="Pfam" id="PF13649">
    <property type="entry name" value="Methyltransf_25"/>
    <property type="match status" value="1"/>
</dbReference>
<sequence length="217" mass="24722">MIDEQGDGRPVVRYYAGRGGSMERYEAPELQEELAMLRSLVQQQLRNHVVLELACGAGYWTEVIAETADTVLATDINPELIDLARERDLPGTVDWEVLDALQLPENIGDFTAVFIGFLWSHLKRSEQELLLELLRTRVGKDVLLVLLDDVADEDQTVARTDAEGNTYQIVTAPDGERFELPKNYPTDSTLRKRLTPAAREIKINRLEHYWLLTCRLK</sequence>
<keyword evidence="2" id="KW-0489">Methyltransferase</keyword>
<evidence type="ECO:0000313" key="2">
    <source>
        <dbReference type="EMBL" id="TFW35013.1"/>
    </source>
</evidence>
<protein>
    <submittedName>
        <fullName evidence="2">Class I SAM-dependent methyltransferase</fullName>
    </submittedName>
</protein>
<organism evidence="2 3">
    <name type="scientific">Massilia horti</name>
    <dbReference type="NCBI Taxonomy" id="2562153"/>
    <lineage>
        <taxon>Bacteria</taxon>
        <taxon>Pseudomonadati</taxon>
        <taxon>Pseudomonadota</taxon>
        <taxon>Betaproteobacteria</taxon>
        <taxon>Burkholderiales</taxon>
        <taxon>Oxalobacteraceae</taxon>
        <taxon>Telluria group</taxon>
        <taxon>Massilia</taxon>
    </lineage>
</organism>